<dbReference type="AlphaFoldDB" id="A0A672LWD9"/>
<sequence length="80" mass="9294">LLGSKIISRTAKFLSTSRKRLKAMESLIGLIQNFPYEDPKYEKLQENMERLRAKFRQVCSLLNVATDFKEYIRGSTGMSF</sequence>
<evidence type="ECO:0000313" key="2">
    <source>
        <dbReference type="Proteomes" id="UP000472262"/>
    </source>
</evidence>
<accession>A0A672LWD9</accession>
<protein>
    <submittedName>
        <fullName evidence="1">Uncharacterized protein</fullName>
    </submittedName>
</protein>
<evidence type="ECO:0000313" key="1">
    <source>
        <dbReference type="Ensembl" id="ENSSGRP00000029238.1"/>
    </source>
</evidence>
<dbReference type="Ensembl" id="ENSSGRT00000031440.1">
    <property type="protein sequence ID" value="ENSSGRP00000029238.1"/>
    <property type="gene ID" value="ENSSGRG00000016672.1"/>
</dbReference>
<dbReference type="PANTHER" id="PTHR28532">
    <property type="entry name" value="GEO13458P1"/>
    <property type="match status" value="1"/>
</dbReference>
<reference evidence="1" key="2">
    <citation type="submission" date="2025-09" db="UniProtKB">
        <authorList>
            <consortium name="Ensembl"/>
        </authorList>
    </citation>
    <scope>IDENTIFICATION</scope>
</reference>
<name>A0A672LWD9_SINGR</name>
<dbReference type="Proteomes" id="UP000472262">
    <property type="component" value="Unassembled WGS sequence"/>
</dbReference>
<dbReference type="InterPro" id="IPR052436">
    <property type="entry name" value="LTO1_adapter"/>
</dbReference>
<dbReference type="PANTHER" id="PTHR28532:SF1">
    <property type="entry name" value="ORAL CANCER OVEREXPRESSED 1"/>
    <property type="match status" value="1"/>
</dbReference>
<keyword evidence="2" id="KW-1185">Reference proteome</keyword>
<dbReference type="InParanoid" id="A0A672LWD9"/>
<proteinExistence type="predicted"/>
<organism evidence="1 2">
    <name type="scientific">Sinocyclocheilus grahami</name>
    <name type="common">Dianchi golden-line fish</name>
    <name type="synonym">Barbus grahami</name>
    <dbReference type="NCBI Taxonomy" id="75366"/>
    <lineage>
        <taxon>Eukaryota</taxon>
        <taxon>Metazoa</taxon>
        <taxon>Chordata</taxon>
        <taxon>Craniata</taxon>
        <taxon>Vertebrata</taxon>
        <taxon>Euteleostomi</taxon>
        <taxon>Actinopterygii</taxon>
        <taxon>Neopterygii</taxon>
        <taxon>Teleostei</taxon>
        <taxon>Ostariophysi</taxon>
        <taxon>Cypriniformes</taxon>
        <taxon>Cyprinidae</taxon>
        <taxon>Cyprininae</taxon>
        <taxon>Sinocyclocheilus</taxon>
    </lineage>
</organism>
<dbReference type="OMA" id="GKFKQPC"/>
<reference evidence="1" key="1">
    <citation type="submission" date="2025-08" db="UniProtKB">
        <authorList>
            <consortium name="Ensembl"/>
        </authorList>
    </citation>
    <scope>IDENTIFICATION</scope>
</reference>